<evidence type="ECO:0000313" key="3">
    <source>
        <dbReference type="EMBL" id="KAF8396625.1"/>
    </source>
</evidence>
<name>A0A834YZ92_TETSI</name>
<evidence type="ECO:0000256" key="1">
    <source>
        <dbReference type="SAM" id="MobiDB-lite"/>
    </source>
</evidence>
<dbReference type="InterPro" id="IPR024752">
    <property type="entry name" value="Myb/SANT-like_dom"/>
</dbReference>
<comment type="caution">
    <text evidence="3">The sequence shown here is derived from an EMBL/GenBank/DDBJ whole genome shotgun (WGS) entry which is preliminary data.</text>
</comment>
<proteinExistence type="predicted"/>
<dbReference type="OrthoDB" id="640899at2759"/>
<dbReference type="EMBL" id="JABCRI010000012">
    <property type="protein sequence ID" value="KAF8396625.1"/>
    <property type="molecule type" value="Genomic_DNA"/>
</dbReference>
<feature type="domain" description="Myb/SANT-like" evidence="2">
    <location>
        <begin position="117"/>
        <end position="211"/>
    </location>
</feature>
<dbReference type="AlphaFoldDB" id="A0A834YZ92"/>
<dbReference type="Pfam" id="PF12776">
    <property type="entry name" value="Myb_DNA-bind_3"/>
    <property type="match status" value="1"/>
</dbReference>
<dbReference type="Proteomes" id="UP000655225">
    <property type="component" value="Unassembled WGS sequence"/>
</dbReference>
<gene>
    <name evidence="3" type="ORF">HHK36_018249</name>
</gene>
<feature type="region of interest" description="Disordered" evidence="1">
    <location>
        <begin position="291"/>
        <end position="314"/>
    </location>
</feature>
<protein>
    <recommendedName>
        <fullName evidence="2">Myb/SANT-like domain-containing protein</fullName>
    </recommendedName>
</protein>
<organism evidence="3 4">
    <name type="scientific">Tetracentron sinense</name>
    <name type="common">Spur-leaf</name>
    <dbReference type="NCBI Taxonomy" id="13715"/>
    <lineage>
        <taxon>Eukaryota</taxon>
        <taxon>Viridiplantae</taxon>
        <taxon>Streptophyta</taxon>
        <taxon>Embryophyta</taxon>
        <taxon>Tracheophyta</taxon>
        <taxon>Spermatophyta</taxon>
        <taxon>Magnoliopsida</taxon>
        <taxon>Trochodendrales</taxon>
        <taxon>Trochodendraceae</taxon>
        <taxon>Tetracentron</taxon>
    </lineage>
</organism>
<keyword evidence="4" id="KW-1185">Reference proteome</keyword>
<sequence length="314" mass="35819">MLVVLLQEMASNEIDLSVLRTKQKRAKEEEEEEMDVILSIIAFIVMNSLGALDGVCDPNIKFIYVLPGWEGSVSDSRVLRDALRRHNCLQVPLGMEHIAPISQGEQISKSKKKHVPWNVDMDNVLVEILFDQMAIGNKADPGWKPQTYQAVVNTLNARFNISINKENVKNRLKSWGNYYTIISEIIKQSGFSWDTHKKMITVDDENVWNAYVKSNLNVGPYRYKVIENWDDLVLLFGKDKANGECAENVVDADEVMLDEEAGDAEPTSLGLEDIGVDEGMKLSTLLQHVHEHEHKLQHPHHLNPPQRRREDKKK</sequence>
<accession>A0A834YZ92</accession>
<dbReference type="PANTHER" id="PTHR46929">
    <property type="entry name" value="EXPRESSED PROTEIN"/>
    <property type="match status" value="1"/>
</dbReference>
<evidence type="ECO:0000259" key="2">
    <source>
        <dbReference type="Pfam" id="PF12776"/>
    </source>
</evidence>
<evidence type="ECO:0000313" key="4">
    <source>
        <dbReference type="Proteomes" id="UP000655225"/>
    </source>
</evidence>
<reference evidence="3 4" key="1">
    <citation type="submission" date="2020-04" db="EMBL/GenBank/DDBJ databases">
        <title>Plant Genome Project.</title>
        <authorList>
            <person name="Zhang R.-G."/>
        </authorList>
    </citation>
    <scope>NUCLEOTIDE SEQUENCE [LARGE SCALE GENOMIC DNA]</scope>
    <source>
        <strain evidence="3">YNK0</strain>
        <tissue evidence="3">Leaf</tissue>
    </source>
</reference>
<dbReference type="PANTHER" id="PTHR46929:SF3">
    <property type="entry name" value="MYB_SANT-LIKE DOMAIN-CONTAINING PROTEIN"/>
    <property type="match status" value="1"/>
</dbReference>